<protein>
    <submittedName>
        <fullName evidence="3">GTP-binding protein</fullName>
    </submittedName>
</protein>
<gene>
    <name evidence="3" type="ORF">GCM10010991_32610</name>
</gene>
<feature type="coiled-coil region" evidence="1">
    <location>
        <begin position="654"/>
        <end position="714"/>
    </location>
</feature>
<reference evidence="3 4" key="1">
    <citation type="journal article" date="2014" name="Int. J. Syst. Evol. Microbiol.">
        <title>Complete genome sequence of Corynebacterium casei LMG S-19264T (=DSM 44701T), isolated from a smear-ripened cheese.</title>
        <authorList>
            <consortium name="US DOE Joint Genome Institute (JGI-PGF)"/>
            <person name="Walter F."/>
            <person name="Albersmeier A."/>
            <person name="Kalinowski J."/>
            <person name="Ruckert C."/>
        </authorList>
    </citation>
    <scope>NUCLEOTIDE SEQUENCE [LARGE SCALE GENOMIC DNA]</scope>
    <source>
        <strain evidence="3 4">CGMCC 1.7029</strain>
    </source>
</reference>
<name>A0A917YLU9_9RHOB</name>
<dbReference type="EMBL" id="BMLP01000008">
    <property type="protein sequence ID" value="GGO37240.1"/>
    <property type="molecule type" value="Genomic_DNA"/>
</dbReference>
<proteinExistence type="predicted"/>
<sequence>MKIRSITLSDIRQFTRPVTVGGFAAGLNVLAAPNEAGKSTLFDAIHALFFIPHRSSRIGHLRPEAGGNPEIRAELDLPDGPCTIVKRWGRGAMAEVIRQGHVIARADAAEAFVTGLTAPAEEGGPAGLLWVRQGVIALDDGSRKEVEGALLARRDLMSSVTGEFETVTGGRRMDRALARAEADLERLVTLRGPKAGGPYDRAKKAVESLTAMRDDLAQKQAALRDALDRRRAARAEIAQWSDPAEAAHRAQRLVAAQAAHEEATRHAERLAGLQATADHAALRASQAEAELRRLTEAEAALRRASAGARSAGEEARAAEGAHHTALAALGDSRAAVEAARAGQEQAEGVLAAAHRAVAQEAAQKRRAELSQRLATAQELTQRLLGARAAAQTGPEAAAVAALERAETTLAVLERQGAAAAPQIVLRYLPGIAARASIDGAALEGDSPLPVLAPLTLDLPGLGALSVTPGQTVDARGLAEARAERDRARAETGCADLLAARSALATRTSAQEAVALIEAQLRGLVPEGIEALKAELATLPEPADITGPVDPAAAEDHARQARATLEGARQTEARAAGLESEARTRALRATIAAETAARALQQAEATLAAFGPVDEARTTLAAALAAATAARDTARASHAAMAETAPDPSATAAALARARSVVEAADREVARLGEDLVRLETLIDVHAGNGVEEELADCEARLARAGADLAAHEHEVAVLRCLIAALTEAQATARDRYFAPVMAELRPMLRLLWPGAELRFDGESLLPTQLIRDGRAEEIGTLSGGTREQIALLLRLAFARLLAKSGRHAPVILDDALVYSDDDRIERMFDALHQQAGDIQIIVLSCRNRAFRDLGGQKLTFTEAGAV</sequence>
<feature type="coiled-coil region" evidence="1">
    <location>
        <begin position="359"/>
        <end position="415"/>
    </location>
</feature>
<evidence type="ECO:0000313" key="3">
    <source>
        <dbReference type="EMBL" id="GGO37240.1"/>
    </source>
</evidence>
<dbReference type="PANTHER" id="PTHR41259:SF1">
    <property type="entry name" value="DOUBLE-STRAND BREAK REPAIR RAD50 ATPASE, PUTATIVE-RELATED"/>
    <property type="match status" value="1"/>
</dbReference>
<dbReference type="InterPro" id="IPR038729">
    <property type="entry name" value="Rad50/SbcC_AAA"/>
</dbReference>
<evidence type="ECO:0000313" key="4">
    <source>
        <dbReference type="Proteomes" id="UP000598196"/>
    </source>
</evidence>
<dbReference type="GO" id="GO:0016887">
    <property type="term" value="F:ATP hydrolysis activity"/>
    <property type="evidence" value="ECO:0007669"/>
    <property type="project" value="InterPro"/>
</dbReference>
<dbReference type="Proteomes" id="UP000598196">
    <property type="component" value="Unassembled WGS sequence"/>
</dbReference>
<evidence type="ECO:0000256" key="1">
    <source>
        <dbReference type="SAM" id="Coils"/>
    </source>
</evidence>
<dbReference type="SUPFAM" id="SSF52540">
    <property type="entry name" value="P-loop containing nucleoside triphosphate hydrolases"/>
    <property type="match status" value="1"/>
</dbReference>
<keyword evidence="1" id="KW-0175">Coiled coil</keyword>
<feature type="domain" description="Rad50/SbcC-type AAA" evidence="2">
    <location>
        <begin position="5"/>
        <end position="50"/>
    </location>
</feature>
<dbReference type="RefSeq" id="WP_146288042.1">
    <property type="nucleotide sequence ID" value="NZ_BMLP01000008.1"/>
</dbReference>
<dbReference type="AlphaFoldDB" id="A0A917YLU9"/>
<dbReference type="PANTHER" id="PTHR41259">
    <property type="entry name" value="DOUBLE-STRAND BREAK REPAIR RAD50 ATPASE, PUTATIVE-RELATED"/>
    <property type="match status" value="1"/>
</dbReference>
<comment type="caution">
    <text evidence="3">The sequence shown here is derived from an EMBL/GenBank/DDBJ whole genome shotgun (WGS) entry which is preliminary data.</text>
</comment>
<dbReference type="InterPro" id="IPR027417">
    <property type="entry name" value="P-loop_NTPase"/>
</dbReference>
<dbReference type="GO" id="GO:0006302">
    <property type="term" value="P:double-strand break repair"/>
    <property type="evidence" value="ECO:0007669"/>
    <property type="project" value="InterPro"/>
</dbReference>
<feature type="coiled-coil region" evidence="1">
    <location>
        <begin position="270"/>
        <end position="304"/>
    </location>
</feature>
<dbReference type="Gene3D" id="3.40.50.300">
    <property type="entry name" value="P-loop containing nucleotide triphosphate hydrolases"/>
    <property type="match status" value="2"/>
</dbReference>
<feature type="coiled-coil region" evidence="1">
    <location>
        <begin position="199"/>
        <end position="236"/>
    </location>
</feature>
<dbReference type="OrthoDB" id="7069379at2"/>
<accession>A0A917YLU9</accession>
<evidence type="ECO:0000259" key="2">
    <source>
        <dbReference type="Pfam" id="PF13476"/>
    </source>
</evidence>
<dbReference type="Pfam" id="PF13476">
    <property type="entry name" value="AAA_23"/>
    <property type="match status" value="1"/>
</dbReference>
<keyword evidence="4" id="KW-1185">Reference proteome</keyword>
<organism evidence="3 4">
    <name type="scientific">Gemmobacter aquaticus</name>
    <dbReference type="NCBI Taxonomy" id="490185"/>
    <lineage>
        <taxon>Bacteria</taxon>
        <taxon>Pseudomonadati</taxon>
        <taxon>Pseudomonadota</taxon>
        <taxon>Alphaproteobacteria</taxon>
        <taxon>Rhodobacterales</taxon>
        <taxon>Paracoccaceae</taxon>
        <taxon>Gemmobacter</taxon>
    </lineage>
</organism>